<accession>A0A9W6NB63</accession>
<dbReference type="EMBL" id="BSFM01000014">
    <property type="protein sequence ID" value="GLK85239.1"/>
    <property type="molecule type" value="Genomic_DNA"/>
</dbReference>
<organism evidence="1 2">
    <name type="scientific">Ancylobacter defluvii</name>
    <dbReference type="NCBI Taxonomy" id="1282440"/>
    <lineage>
        <taxon>Bacteria</taxon>
        <taxon>Pseudomonadati</taxon>
        <taxon>Pseudomonadota</taxon>
        <taxon>Alphaproteobacteria</taxon>
        <taxon>Hyphomicrobiales</taxon>
        <taxon>Xanthobacteraceae</taxon>
        <taxon>Ancylobacter</taxon>
    </lineage>
</organism>
<protein>
    <submittedName>
        <fullName evidence="1">Uncharacterized protein</fullName>
    </submittedName>
</protein>
<comment type="caution">
    <text evidence="1">The sequence shown here is derived from an EMBL/GenBank/DDBJ whole genome shotgun (WGS) entry which is preliminary data.</text>
</comment>
<evidence type="ECO:0000313" key="2">
    <source>
        <dbReference type="Proteomes" id="UP001143330"/>
    </source>
</evidence>
<dbReference type="AlphaFoldDB" id="A0A9W6NB63"/>
<proteinExistence type="predicted"/>
<reference evidence="1" key="1">
    <citation type="journal article" date="2014" name="Int. J. Syst. Evol. Microbiol.">
        <title>Complete genome sequence of Corynebacterium casei LMG S-19264T (=DSM 44701T), isolated from a smear-ripened cheese.</title>
        <authorList>
            <consortium name="US DOE Joint Genome Institute (JGI-PGF)"/>
            <person name="Walter F."/>
            <person name="Albersmeier A."/>
            <person name="Kalinowski J."/>
            <person name="Ruckert C."/>
        </authorList>
    </citation>
    <scope>NUCLEOTIDE SEQUENCE</scope>
    <source>
        <strain evidence="1">VKM B-2789</strain>
    </source>
</reference>
<dbReference type="Proteomes" id="UP001143330">
    <property type="component" value="Unassembled WGS sequence"/>
</dbReference>
<sequence>MVALTRLNMINIENKPIAELLSGRRREGEALDFQLRLMTETLAKVIDQRGDKKIGNPRRVSEDFIASVREISQSNKTKSSEFVLKMLFSQGVTLDNIKNNSTVGELLQLGLFRSQLKIGAKAARIPYERAVEIAKPEQLPSWQISRALEKYTPDTFERKGSEITDTYLACISPYADVTLVDKRTREAFRQYFNKNPHATRFINRVEFAAGYREIPRRLAGSRA</sequence>
<gene>
    <name evidence="1" type="ORF">GCM10017653_33090</name>
</gene>
<name>A0A9W6NB63_9HYPH</name>
<dbReference type="RefSeq" id="WP_213365047.1">
    <property type="nucleotide sequence ID" value="NZ_BSFM01000014.1"/>
</dbReference>
<evidence type="ECO:0000313" key="1">
    <source>
        <dbReference type="EMBL" id="GLK85239.1"/>
    </source>
</evidence>
<reference evidence="1" key="2">
    <citation type="submission" date="2023-01" db="EMBL/GenBank/DDBJ databases">
        <authorList>
            <person name="Sun Q."/>
            <person name="Evtushenko L."/>
        </authorList>
    </citation>
    <scope>NUCLEOTIDE SEQUENCE</scope>
    <source>
        <strain evidence="1">VKM B-2789</strain>
    </source>
</reference>
<keyword evidence="2" id="KW-1185">Reference proteome</keyword>